<evidence type="ECO:0000313" key="2">
    <source>
        <dbReference type="Proteomes" id="UP000298493"/>
    </source>
</evidence>
<name>A0A4Z1P124_9PEZI</name>
<protein>
    <submittedName>
        <fullName evidence="1">Uncharacterized protein</fullName>
    </submittedName>
</protein>
<reference evidence="1 2" key="1">
    <citation type="submission" date="2019-04" db="EMBL/GenBank/DDBJ databases">
        <title>High contiguity whole genome sequence and gene annotation resource for two Venturia nashicola isolates.</title>
        <authorList>
            <person name="Prokchorchik M."/>
            <person name="Won K."/>
            <person name="Lee Y."/>
            <person name="Choi E.D."/>
            <person name="Segonzac C."/>
            <person name="Sohn K.H."/>
        </authorList>
    </citation>
    <scope>NUCLEOTIDE SEQUENCE [LARGE SCALE GENOMIC DNA]</scope>
    <source>
        <strain evidence="1 2">PRI2</strain>
    </source>
</reference>
<proteinExistence type="predicted"/>
<keyword evidence="2" id="KW-1185">Reference proteome</keyword>
<sequence length="117" mass="13358">MTPCGDSKMPATSNHSNAHGKLYRLLPASTLNIATNKLQICHYPLPSTRSTHYSTMRTMYITRFADCLQLGHHQAEDWVVWKCEQAEIINKFCIPCARGERAHNEQKTKKCEQCYGT</sequence>
<gene>
    <name evidence="1" type="ORF">E6O75_ATG10941</name>
</gene>
<evidence type="ECO:0000313" key="1">
    <source>
        <dbReference type="EMBL" id="TID22147.1"/>
    </source>
</evidence>
<dbReference type="AlphaFoldDB" id="A0A4Z1P124"/>
<dbReference type="Proteomes" id="UP000298493">
    <property type="component" value="Unassembled WGS sequence"/>
</dbReference>
<organism evidence="1 2">
    <name type="scientific">Venturia nashicola</name>
    <dbReference type="NCBI Taxonomy" id="86259"/>
    <lineage>
        <taxon>Eukaryota</taxon>
        <taxon>Fungi</taxon>
        <taxon>Dikarya</taxon>
        <taxon>Ascomycota</taxon>
        <taxon>Pezizomycotina</taxon>
        <taxon>Dothideomycetes</taxon>
        <taxon>Pleosporomycetidae</taxon>
        <taxon>Venturiales</taxon>
        <taxon>Venturiaceae</taxon>
        <taxon>Venturia</taxon>
    </lineage>
</organism>
<dbReference type="EMBL" id="SNSC02000008">
    <property type="protein sequence ID" value="TID22147.1"/>
    <property type="molecule type" value="Genomic_DNA"/>
</dbReference>
<comment type="caution">
    <text evidence="1">The sequence shown here is derived from an EMBL/GenBank/DDBJ whole genome shotgun (WGS) entry which is preliminary data.</text>
</comment>
<accession>A0A4Z1P124</accession>